<dbReference type="Proteomes" id="UP000070612">
    <property type="component" value="Unassembled WGS sequence"/>
</dbReference>
<dbReference type="Gene3D" id="1.20.1260.10">
    <property type="match status" value="1"/>
</dbReference>
<dbReference type="InterPro" id="IPR005183">
    <property type="entry name" value="DUF305_CopM-like"/>
</dbReference>
<protein>
    <recommendedName>
        <fullName evidence="2">DUF305 domain-containing protein</fullName>
    </recommendedName>
</protein>
<evidence type="ECO:0000313" key="4">
    <source>
        <dbReference type="Proteomes" id="UP000070612"/>
    </source>
</evidence>
<gene>
    <name evidence="3" type="ORF">AFM11_30415</name>
</gene>
<keyword evidence="1" id="KW-1133">Transmembrane helix</keyword>
<dbReference type="AlphaFoldDB" id="A0A132PDS4"/>
<evidence type="ECO:0000259" key="2">
    <source>
        <dbReference type="Pfam" id="PF03713"/>
    </source>
</evidence>
<organism evidence="3 4">
    <name type="scientific">Mycolicibacterium wolinskyi</name>
    <dbReference type="NCBI Taxonomy" id="59750"/>
    <lineage>
        <taxon>Bacteria</taxon>
        <taxon>Bacillati</taxon>
        <taxon>Actinomycetota</taxon>
        <taxon>Actinomycetes</taxon>
        <taxon>Mycobacteriales</taxon>
        <taxon>Mycobacteriaceae</taxon>
        <taxon>Mycolicibacterium</taxon>
    </lineage>
</organism>
<reference evidence="3 4" key="1">
    <citation type="submission" date="2015-07" db="EMBL/GenBank/DDBJ databases">
        <title>A draft genome sequence of Mycobacterium wolinskyi.</title>
        <authorList>
            <person name="de Man T.J."/>
            <person name="Perry K.A."/>
            <person name="Coulliette A.D."/>
            <person name="Jensen B."/>
            <person name="Toney N.C."/>
            <person name="Limbago B.M."/>
            <person name="Noble-Wang J."/>
        </authorList>
    </citation>
    <scope>NUCLEOTIDE SEQUENCE [LARGE SCALE GENOMIC DNA]</scope>
    <source>
        <strain evidence="3 4">CDC_01</strain>
    </source>
</reference>
<feature type="transmembrane region" description="Helical" evidence="1">
    <location>
        <begin position="20"/>
        <end position="45"/>
    </location>
</feature>
<dbReference type="InterPro" id="IPR012347">
    <property type="entry name" value="Ferritin-like"/>
</dbReference>
<dbReference type="PANTHER" id="PTHR36933">
    <property type="entry name" value="SLL0788 PROTEIN"/>
    <property type="match status" value="1"/>
</dbReference>
<dbReference type="PATRIC" id="fig|59750.3.peg.3983"/>
<accession>A0A132PDS4</accession>
<keyword evidence="1" id="KW-0472">Membrane</keyword>
<evidence type="ECO:0000256" key="1">
    <source>
        <dbReference type="SAM" id="Phobius"/>
    </source>
</evidence>
<dbReference type="Pfam" id="PF03713">
    <property type="entry name" value="DUF305"/>
    <property type="match status" value="1"/>
</dbReference>
<sequence>MTASEQTGARDRPTGRGPRWLTVLVAAGALVAAALLGGAVGLLLAPSPKDASAEPNPVDVGFAQDMTVHHQQAVTLASWARDHSDDPAIRRLAGDIEIGQSDQIGRMQGWLGLWSYPARAAGPPMTWMAGHDHRRHPTEPGRPMPGMATVDEIDRLRTLSGPDLDVYFLQLMIRHHQGGGPMMGAAIDGAAVGEVRNLAAQMLAAQSAEITTMTTMLTDRGARPFTPPGR</sequence>
<dbReference type="EMBL" id="LGTW01000027">
    <property type="protein sequence ID" value="KWX20486.1"/>
    <property type="molecule type" value="Genomic_DNA"/>
</dbReference>
<dbReference type="RefSeq" id="WP_067856916.1">
    <property type="nucleotide sequence ID" value="NZ_LGTW01000027.1"/>
</dbReference>
<proteinExistence type="predicted"/>
<evidence type="ECO:0000313" key="3">
    <source>
        <dbReference type="EMBL" id="KWX20486.1"/>
    </source>
</evidence>
<comment type="caution">
    <text evidence="3">The sequence shown here is derived from an EMBL/GenBank/DDBJ whole genome shotgun (WGS) entry which is preliminary data.</text>
</comment>
<keyword evidence="1" id="KW-0812">Transmembrane</keyword>
<feature type="domain" description="DUF305" evidence="2">
    <location>
        <begin position="59"/>
        <end position="217"/>
    </location>
</feature>
<keyword evidence="4" id="KW-1185">Reference proteome</keyword>
<dbReference type="PANTHER" id="PTHR36933:SF1">
    <property type="entry name" value="SLL0788 PROTEIN"/>
    <property type="match status" value="1"/>
</dbReference>
<name>A0A132PDS4_9MYCO</name>